<sequence length="62" mass="7914">MSSYLFWFQSYTEEKILRKRENRKRRFIMRNVSKKTWSSIYLTIKTKQYFWWIQKTLLSLII</sequence>
<evidence type="ECO:0000313" key="2">
    <source>
        <dbReference type="Proteomes" id="UP000276133"/>
    </source>
</evidence>
<accession>A0A3M7RTQ5</accession>
<keyword evidence="2" id="KW-1185">Reference proteome</keyword>
<dbReference type="EMBL" id="REGN01002640">
    <property type="protein sequence ID" value="RNA26931.1"/>
    <property type="molecule type" value="Genomic_DNA"/>
</dbReference>
<dbReference type="AlphaFoldDB" id="A0A3M7RTQ5"/>
<gene>
    <name evidence="1" type="ORF">BpHYR1_006695</name>
</gene>
<evidence type="ECO:0000313" key="1">
    <source>
        <dbReference type="EMBL" id="RNA26931.1"/>
    </source>
</evidence>
<organism evidence="1 2">
    <name type="scientific">Brachionus plicatilis</name>
    <name type="common">Marine rotifer</name>
    <name type="synonym">Brachionus muelleri</name>
    <dbReference type="NCBI Taxonomy" id="10195"/>
    <lineage>
        <taxon>Eukaryota</taxon>
        <taxon>Metazoa</taxon>
        <taxon>Spiralia</taxon>
        <taxon>Gnathifera</taxon>
        <taxon>Rotifera</taxon>
        <taxon>Eurotatoria</taxon>
        <taxon>Monogononta</taxon>
        <taxon>Pseudotrocha</taxon>
        <taxon>Ploima</taxon>
        <taxon>Brachionidae</taxon>
        <taxon>Brachionus</taxon>
    </lineage>
</organism>
<name>A0A3M7RTQ5_BRAPC</name>
<protein>
    <submittedName>
        <fullName evidence="1">Uncharacterized protein</fullName>
    </submittedName>
</protein>
<reference evidence="1 2" key="1">
    <citation type="journal article" date="2018" name="Sci. Rep.">
        <title>Genomic signatures of local adaptation to the degree of environmental predictability in rotifers.</title>
        <authorList>
            <person name="Franch-Gras L."/>
            <person name="Hahn C."/>
            <person name="Garcia-Roger E.M."/>
            <person name="Carmona M.J."/>
            <person name="Serra M."/>
            <person name="Gomez A."/>
        </authorList>
    </citation>
    <scope>NUCLEOTIDE SEQUENCE [LARGE SCALE GENOMIC DNA]</scope>
    <source>
        <strain evidence="1">HYR1</strain>
    </source>
</reference>
<dbReference type="Proteomes" id="UP000276133">
    <property type="component" value="Unassembled WGS sequence"/>
</dbReference>
<comment type="caution">
    <text evidence="1">The sequence shown here is derived from an EMBL/GenBank/DDBJ whole genome shotgun (WGS) entry which is preliminary data.</text>
</comment>
<proteinExistence type="predicted"/>